<evidence type="ECO:0000313" key="1">
    <source>
        <dbReference type="EMBL" id="KAG1819730.1"/>
    </source>
</evidence>
<comment type="caution">
    <text evidence="1">The sequence shown here is derived from an EMBL/GenBank/DDBJ whole genome shotgun (WGS) entry which is preliminary data.</text>
</comment>
<accession>A0A9P7JFR6</accession>
<proteinExistence type="predicted"/>
<protein>
    <submittedName>
        <fullName evidence="1">Uncharacterized protein</fullName>
    </submittedName>
</protein>
<gene>
    <name evidence="1" type="ORF">BJ212DRAFT_1342690</name>
</gene>
<dbReference type="OrthoDB" id="2617511at2759"/>
<dbReference type="AlphaFoldDB" id="A0A9P7JFR6"/>
<evidence type="ECO:0000313" key="2">
    <source>
        <dbReference type="Proteomes" id="UP000807769"/>
    </source>
</evidence>
<sequence length="463" mass="52680">MQSTQTKNSPSKEFARPVLHDTQFTTIAPSQSFAHYSPRLPSSDELHASVPDAFAFHKQIPSFHFADPGPAQYDLEGDSNDINGNIHYVPYDLLYAPRPMPANFNSILARDDCATPIPWQDRPTFIFTPTPTGSNRTALRAAPPAPFAFYIQREYIEVESIIPKMIHQKLVDIHGMPMYPPPFFDMPDTRLYSQFISNFCRHKDAVTRRYYSTVPRNPCFPDDLDCPRIYPIGLLKQLHKHLEIYKDAFPEPLPMVIIRNSEVICMNPPCWYMYGVIVHVPPTEHPNTENLEDTLWSMTLKRGVSNLYRPYSGGQPSVATSPVQFGNMIYSAEELTYFNFAVNVFMEVPSFPGSELKEPEAAYKGAFILNVLDHPMDPACWAELSEDRKMDIYERAPQLFGDVPTFSKCPNFPAINLHFQNWDMNLLGVLDDLKFGTVDDSLDAGQCKEEELGSVLDWMSDSL</sequence>
<organism evidence="1 2">
    <name type="scientific">Suillus subaureus</name>
    <dbReference type="NCBI Taxonomy" id="48587"/>
    <lineage>
        <taxon>Eukaryota</taxon>
        <taxon>Fungi</taxon>
        <taxon>Dikarya</taxon>
        <taxon>Basidiomycota</taxon>
        <taxon>Agaricomycotina</taxon>
        <taxon>Agaricomycetes</taxon>
        <taxon>Agaricomycetidae</taxon>
        <taxon>Boletales</taxon>
        <taxon>Suillineae</taxon>
        <taxon>Suillaceae</taxon>
        <taxon>Suillus</taxon>
    </lineage>
</organism>
<name>A0A9P7JFR6_9AGAM</name>
<dbReference type="RefSeq" id="XP_041195265.1">
    <property type="nucleotide sequence ID" value="XM_041335194.1"/>
</dbReference>
<reference evidence="1" key="1">
    <citation type="journal article" date="2020" name="New Phytol.">
        <title>Comparative genomics reveals dynamic genome evolution in host specialist ectomycorrhizal fungi.</title>
        <authorList>
            <person name="Lofgren L.A."/>
            <person name="Nguyen N.H."/>
            <person name="Vilgalys R."/>
            <person name="Ruytinx J."/>
            <person name="Liao H.L."/>
            <person name="Branco S."/>
            <person name="Kuo A."/>
            <person name="LaButti K."/>
            <person name="Lipzen A."/>
            <person name="Andreopoulos W."/>
            <person name="Pangilinan J."/>
            <person name="Riley R."/>
            <person name="Hundley H."/>
            <person name="Na H."/>
            <person name="Barry K."/>
            <person name="Grigoriev I.V."/>
            <person name="Stajich J.E."/>
            <person name="Kennedy P.G."/>
        </authorList>
    </citation>
    <scope>NUCLEOTIDE SEQUENCE</scope>
    <source>
        <strain evidence="1">MN1</strain>
    </source>
</reference>
<keyword evidence="2" id="KW-1185">Reference proteome</keyword>
<dbReference type="EMBL" id="JABBWG010000009">
    <property type="protein sequence ID" value="KAG1819730.1"/>
    <property type="molecule type" value="Genomic_DNA"/>
</dbReference>
<dbReference type="Proteomes" id="UP000807769">
    <property type="component" value="Unassembled WGS sequence"/>
</dbReference>
<dbReference type="GeneID" id="64629211"/>